<evidence type="ECO:0000256" key="10">
    <source>
        <dbReference type="ARBA" id="ARBA00048540"/>
    </source>
</evidence>
<dbReference type="EMBL" id="JAATJB010000009">
    <property type="protein sequence ID" value="NJB98639.1"/>
    <property type="molecule type" value="Genomic_DNA"/>
</dbReference>
<dbReference type="RefSeq" id="WP_125975331.1">
    <property type="nucleotide sequence ID" value="NZ_BAAADY010000038.1"/>
</dbReference>
<comment type="cofactor">
    <cofactor evidence="1">
        <name>Mg(2+)</name>
        <dbReference type="ChEBI" id="CHEBI:18420"/>
    </cofactor>
</comment>
<evidence type="ECO:0000256" key="4">
    <source>
        <dbReference type="ARBA" id="ARBA00022630"/>
    </source>
</evidence>
<keyword evidence="4" id="KW-0285">Flavoprotein</keyword>
<protein>
    <recommendedName>
        <fullName evidence="3">FAD:protein FMN transferase</fullName>
        <ecNumber evidence="2">2.7.1.180</ecNumber>
    </recommendedName>
    <alternativeName>
        <fullName evidence="9">Flavin transferase</fullName>
    </alternativeName>
</protein>
<name>A0A7X5Y0A4_9SPHN</name>
<dbReference type="PANTHER" id="PTHR30040">
    <property type="entry name" value="THIAMINE BIOSYNTHESIS LIPOPROTEIN APBE"/>
    <property type="match status" value="1"/>
</dbReference>
<evidence type="ECO:0000256" key="9">
    <source>
        <dbReference type="ARBA" id="ARBA00031306"/>
    </source>
</evidence>
<keyword evidence="8" id="KW-0460">Magnesium</keyword>
<accession>A0A7X5Y0A4</accession>
<keyword evidence="6" id="KW-0479">Metal-binding</keyword>
<keyword evidence="11" id="KW-0449">Lipoprotein</keyword>
<evidence type="ECO:0000256" key="1">
    <source>
        <dbReference type="ARBA" id="ARBA00001946"/>
    </source>
</evidence>
<evidence type="ECO:0000313" key="12">
    <source>
        <dbReference type="Proteomes" id="UP000531251"/>
    </source>
</evidence>
<dbReference type="GO" id="GO:0016740">
    <property type="term" value="F:transferase activity"/>
    <property type="evidence" value="ECO:0007669"/>
    <property type="project" value="UniProtKB-KW"/>
</dbReference>
<dbReference type="EC" id="2.7.1.180" evidence="2"/>
<evidence type="ECO:0000256" key="5">
    <source>
        <dbReference type="ARBA" id="ARBA00022679"/>
    </source>
</evidence>
<evidence type="ECO:0000256" key="8">
    <source>
        <dbReference type="ARBA" id="ARBA00022842"/>
    </source>
</evidence>
<dbReference type="SUPFAM" id="SSF143631">
    <property type="entry name" value="ApbE-like"/>
    <property type="match status" value="1"/>
</dbReference>
<evidence type="ECO:0000256" key="6">
    <source>
        <dbReference type="ARBA" id="ARBA00022723"/>
    </source>
</evidence>
<sequence length="277" mass="28128">MTGAAASVARFAAMGTRVELHVFGCDDPAALAAARAAILSVEDALTIHRPSPTTALNDALSSGGNAVVEDRLLFGALVQVDALWRGTGGLFDPSLGHWSALTIDRASRRVSSTRPLTFDFGGFGKGYALDRAVTALRAMGVPSALLSAGESSIAVLGQHPLGGDWPLAVPHPANDGAWLVELELQDAALSISSTIGPGAAKPGRAAMIRPTDGAIVTTAATAIAAAATGAEAEALSTALLVSDPVARDRLCAAAPEQRFLFPHAAPVGAERALEPTA</sequence>
<dbReference type="Pfam" id="PF02424">
    <property type="entry name" value="ApbE"/>
    <property type="match status" value="1"/>
</dbReference>
<reference evidence="11 12" key="1">
    <citation type="submission" date="2020-03" db="EMBL/GenBank/DDBJ databases">
        <title>Genomic Encyclopedia of Type Strains, Phase IV (KMG-IV): sequencing the most valuable type-strain genomes for metagenomic binning, comparative biology and taxonomic classification.</title>
        <authorList>
            <person name="Goeker M."/>
        </authorList>
    </citation>
    <scope>NUCLEOTIDE SEQUENCE [LARGE SCALE GENOMIC DNA]</scope>
    <source>
        <strain evidence="11 12">DSM 7225</strain>
    </source>
</reference>
<dbReference type="GO" id="GO:0046872">
    <property type="term" value="F:metal ion binding"/>
    <property type="evidence" value="ECO:0007669"/>
    <property type="project" value="UniProtKB-KW"/>
</dbReference>
<dbReference type="Gene3D" id="3.10.520.10">
    <property type="entry name" value="ApbE-like domains"/>
    <property type="match status" value="2"/>
</dbReference>
<keyword evidence="12" id="KW-1185">Reference proteome</keyword>
<keyword evidence="7" id="KW-0274">FAD</keyword>
<evidence type="ECO:0000256" key="3">
    <source>
        <dbReference type="ARBA" id="ARBA00016337"/>
    </source>
</evidence>
<evidence type="ECO:0000256" key="2">
    <source>
        <dbReference type="ARBA" id="ARBA00011955"/>
    </source>
</evidence>
<evidence type="ECO:0000313" key="11">
    <source>
        <dbReference type="EMBL" id="NJB98639.1"/>
    </source>
</evidence>
<comment type="catalytic activity">
    <reaction evidence="10">
        <text>L-threonyl-[protein] + FAD = FMN-L-threonyl-[protein] + AMP + H(+)</text>
        <dbReference type="Rhea" id="RHEA:36847"/>
        <dbReference type="Rhea" id="RHEA-COMP:11060"/>
        <dbReference type="Rhea" id="RHEA-COMP:11061"/>
        <dbReference type="ChEBI" id="CHEBI:15378"/>
        <dbReference type="ChEBI" id="CHEBI:30013"/>
        <dbReference type="ChEBI" id="CHEBI:57692"/>
        <dbReference type="ChEBI" id="CHEBI:74257"/>
        <dbReference type="ChEBI" id="CHEBI:456215"/>
        <dbReference type="EC" id="2.7.1.180"/>
    </reaction>
</comment>
<dbReference type="Proteomes" id="UP000531251">
    <property type="component" value="Unassembled WGS sequence"/>
</dbReference>
<dbReference type="InterPro" id="IPR024932">
    <property type="entry name" value="ApbE"/>
</dbReference>
<keyword evidence="5" id="KW-0808">Transferase</keyword>
<evidence type="ECO:0000256" key="7">
    <source>
        <dbReference type="ARBA" id="ARBA00022827"/>
    </source>
</evidence>
<gene>
    <name evidence="11" type="ORF">GGR89_002972</name>
</gene>
<dbReference type="InterPro" id="IPR003374">
    <property type="entry name" value="ApbE-like_sf"/>
</dbReference>
<dbReference type="AlphaFoldDB" id="A0A7X5Y0A4"/>
<organism evidence="11 12">
    <name type="scientific">Sphingomonas trueperi</name>
    <dbReference type="NCBI Taxonomy" id="53317"/>
    <lineage>
        <taxon>Bacteria</taxon>
        <taxon>Pseudomonadati</taxon>
        <taxon>Pseudomonadota</taxon>
        <taxon>Alphaproteobacteria</taxon>
        <taxon>Sphingomonadales</taxon>
        <taxon>Sphingomonadaceae</taxon>
        <taxon>Sphingomonas</taxon>
    </lineage>
</organism>
<comment type="caution">
    <text evidence="11">The sequence shown here is derived from an EMBL/GenBank/DDBJ whole genome shotgun (WGS) entry which is preliminary data.</text>
</comment>
<proteinExistence type="predicted"/>
<dbReference type="PANTHER" id="PTHR30040:SF2">
    <property type="entry name" value="FAD:PROTEIN FMN TRANSFERASE"/>
    <property type="match status" value="1"/>
</dbReference>